<evidence type="ECO:0000256" key="8">
    <source>
        <dbReference type="SAM" id="Phobius"/>
    </source>
</evidence>
<organism evidence="9 10">
    <name type="scientific">Altericroceibacterium endophyticum</name>
    <dbReference type="NCBI Taxonomy" id="1808508"/>
    <lineage>
        <taxon>Bacteria</taxon>
        <taxon>Pseudomonadati</taxon>
        <taxon>Pseudomonadota</taxon>
        <taxon>Alphaproteobacteria</taxon>
        <taxon>Sphingomonadales</taxon>
        <taxon>Erythrobacteraceae</taxon>
        <taxon>Altericroceibacterium</taxon>
    </lineage>
</organism>
<dbReference type="InterPro" id="IPR029044">
    <property type="entry name" value="Nucleotide-diphossugar_trans"/>
</dbReference>
<evidence type="ECO:0000313" key="10">
    <source>
        <dbReference type="Proteomes" id="UP000438476"/>
    </source>
</evidence>
<dbReference type="PANTHER" id="PTHR43867:SF2">
    <property type="entry name" value="CELLULOSE SYNTHASE CATALYTIC SUBUNIT A [UDP-FORMING]"/>
    <property type="match status" value="1"/>
</dbReference>
<protein>
    <submittedName>
        <fullName evidence="9">Glycosyl transferase family protein</fullName>
    </submittedName>
</protein>
<feature type="transmembrane region" description="Helical" evidence="8">
    <location>
        <begin position="345"/>
        <end position="370"/>
    </location>
</feature>
<dbReference type="Gene3D" id="3.90.550.10">
    <property type="entry name" value="Spore Coat Polysaccharide Biosynthesis Protein SpsA, Chain A"/>
    <property type="match status" value="1"/>
</dbReference>
<comment type="caution">
    <text evidence="9">The sequence shown here is derived from an EMBL/GenBank/DDBJ whole genome shotgun (WGS) entry which is preliminary data.</text>
</comment>
<dbReference type="EMBL" id="WTYT01000005">
    <property type="protein sequence ID" value="MXO66543.1"/>
    <property type="molecule type" value="Genomic_DNA"/>
</dbReference>
<dbReference type="InterPro" id="IPR050321">
    <property type="entry name" value="Glycosyltr_2/OpgH_subfam"/>
</dbReference>
<evidence type="ECO:0000256" key="1">
    <source>
        <dbReference type="ARBA" id="ARBA00004141"/>
    </source>
</evidence>
<evidence type="ECO:0000256" key="5">
    <source>
        <dbReference type="ARBA" id="ARBA00022989"/>
    </source>
</evidence>
<evidence type="ECO:0000256" key="4">
    <source>
        <dbReference type="ARBA" id="ARBA00022692"/>
    </source>
</evidence>
<keyword evidence="5 8" id="KW-1133">Transmembrane helix</keyword>
<evidence type="ECO:0000256" key="2">
    <source>
        <dbReference type="ARBA" id="ARBA00022676"/>
    </source>
</evidence>
<keyword evidence="2" id="KW-0328">Glycosyltransferase</keyword>
<dbReference type="AlphaFoldDB" id="A0A6I4T919"/>
<dbReference type="GO" id="GO:0016757">
    <property type="term" value="F:glycosyltransferase activity"/>
    <property type="evidence" value="ECO:0007669"/>
    <property type="project" value="UniProtKB-KW"/>
</dbReference>
<dbReference type="Pfam" id="PF13641">
    <property type="entry name" value="Glyco_tranf_2_3"/>
    <property type="match status" value="1"/>
</dbReference>
<evidence type="ECO:0000256" key="3">
    <source>
        <dbReference type="ARBA" id="ARBA00022679"/>
    </source>
</evidence>
<evidence type="ECO:0000256" key="7">
    <source>
        <dbReference type="SAM" id="MobiDB-lite"/>
    </source>
</evidence>
<keyword evidence="3 9" id="KW-0808">Transferase</keyword>
<sequence>MDFSIEHLVSWLGVVELELLIFTSVFLLIGALDEALMDVFWFFLRLSGKVPARRANRSQLEAKPLSAPTAVMIAAWQEARVIGGTIEHMCHAWPQANLRIYVGCYCNDPATIEAVMYAAQSDQRVRIVIHDQFGPTTKADCLNRIYRAICTDEARSGTTRRMIVMHDAEDMVDPAALALMDGAIANSDFVQLPVLPEPQHRSRWVGSHYCEEFAEAHGKAMVVRDAIGAALPSAGVGCAFSRKILSEMAWRNAGNGPFSEDSLTEDYELGLRIKAAGGRSRFLRCRGDDGELIATRACFPSHVGAAVRQKARWLHGIALQGWDRMGWSNTPVELWMRWRDRRGPISALVLAAGYLLLIATGLHIFCFWLGYGNLWYPGPLLTTLLALNMVSFVWRAFIRFIFTAREYGFSEGLNAVLRIPLANLIAIMAGRRALMAYFRALGGGKLSWDKTRHDDHPPGMKQARGAQS</sequence>
<dbReference type="PANTHER" id="PTHR43867">
    <property type="entry name" value="CELLULOSE SYNTHASE CATALYTIC SUBUNIT A [UDP-FORMING]"/>
    <property type="match status" value="1"/>
</dbReference>
<comment type="subcellular location">
    <subcellularLocation>
        <location evidence="1">Membrane</location>
        <topology evidence="1">Multi-pass membrane protein</topology>
    </subcellularLocation>
</comment>
<feature type="transmembrane region" description="Helical" evidence="8">
    <location>
        <begin position="20"/>
        <end position="44"/>
    </location>
</feature>
<evidence type="ECO:0000256" key="6">
    <source>
        <dbReference type="ARBA" id="ARBA00023136"/>
    </source>
</evidence>
<evidence type="ECO:0000313" key="9">
    <source>
        <dbReference type="EMBL" id="MXO66543.1"/>
    </source>
</evidence>
<dbReference type="SUPFAM" id="SSF53448">
    <property type="entry name" value="Nucleotide-diphospho-sugar transferases"/>
    <property type="match status" value="1"/>
</dbReference>
<dbReference type="Proteomes" id="UP000438476">
    <property type="component" value="Unassembled WGS sequence"/>
</dbReference>
<feature type="compositionally biased region" description="Basic and acidic residues" evidence="7">
    <location>
        <begin position="449"/>
        <end position="458"/>
    </location>
</feature>
<reference evidence="9 10" key="1">
    <citation type="submission" date="2019-12" db="EMBL/GenBank/DDBJ databases">
        <title>Genomic-based taxomic classification of the family Erythrobacteraceae.</title>
        <authorList>
            <person name="Xu L."/>
        </authorList>
    </citation>
    <scope>NUCLEOTIDE SEQUENCE [LARGE SCALE GENOMIC DNA]</scope>
    <source>
        <strain evidence="9 10">LMG 29518</strain>
    </source>
</reference>
<keyword evidence="10" id="KW-1185">Reference proteome</keyword>
<dbReference type="OrthoDB" id="5294733at2"/>
<gene>
    <name evidence="9" type="ORF">GRI91_12305</name>
</gene>
<dbReference type="NCBIfam" id="NF011307">
    <property type="entry name" value="PRK14716.1-5"/>
    <property type="match status" value="1"/>
</dbReference>
<feature type="transmembrane region" description="Helical" evidence="8">
    <location>
        <begin position="376"/>
        <end position="397"/>
    </location>
</feature>
<dbReference type="GO" id="GO:0016020">
    <property type="term" value="C:membrane"/>
    <property type="evidence" value="ECO:0007669"/>
    <property type="project" value="UniProtKB-SubCell"/>
</dbReference>
<keyword evidence="6 8" id="KW-0472">Membrane</keyword>
<keyword evidence="4 8" id="KW-0812">Transmembrane</keyword>
<proteinExistence type="predicted"/>
<accession>A0A6I4T919</accession>
<feature type="region of interest" description="Disordered" evidence="7">
    <location>
        <begin position="449"/>
        <end position="468"/>
    </location>
</feature>
<name>A0A6I4T919_9SPHN</name>